<organism evidence="1">
    <name type="scientific">Arundo donax</name>
    <name type="common">Giant reed</name>
    <name type="synonym">Donax arundinaceus</name>
    <dbReference type="NCBI Taxonomy" id="35708"/>
    <lineage>
        <taxon>Eukaryota</taxon>
        <taxon>Viridiplantae</taxon>
        <taxon>Streptophyta</taxon>
        <taxon>Embryophyta</taxon>
        <taxon>Tracheophyta</taxon>
        <taxon>Spermatophyta</taxon>
        <taxon>Magnoliopsida</taxon>
        <taxon>Liliopsida</taxon>
        <taxon>Poales</taxon>
        <taxon>Poaceae</taxon>
        <taxon>PACMAD clade</taxon>
        <taxon>Arundinoideae</taxon>
        <taxon>Arundineae</taxon>
        <taxon>Arundo</taxon>
    </lineage>
</organism>
<evidence type="ECO:0000313" key="1">
    <source>
        <dbReference type="EMBL" id="JAD19646.1"/>
    </source>
</evidence>
<name>A0A0A8Y0X1_ARUDO</name>
<sequence length="118" mass="12811">MKKRWRRAYYIQPRRWRSCPIRRGSKAAWLLHPARKQGGVVAVSSEGARRRGCCIWRGRPRGCGAATAARAAAAPSKGAAARAGIDDSGCPHVRFLLRTSPQAAAAPCRSPSNPQVCF</sequence>
<proteinExistence type="predicted"/>
<dbReference type="AlphaFoldDB" id="A0A0A8Y0X1"/>
<dbReference type="EMBL" id="GBRH01278249">
    <property type="protein sequence ID" value="JAD19646.1"/>
    <property type="molecule type" value="Transcribed_RNA"/>
</dbReference>
<reference evidence="1" key="2">
    <citation type="journal article" date="2015" name="Data Brief">
        <title>Shoot transcriptome of the giant reed, Arundo donax.</title>
        <authorList>
            <person name="Barrero R.A."/>
            <person name="Guerrero F.D."/>
            <person name="Moolhuijzen P."/>
            <person name="Goolsby J.A."/>
            <person name="Tidwell J."/>
            <person name="Bellgard S.E."/>
            <person name="Bellgard M.I."/>
        </authorList>
    </citation>
    <scope>NUCLEOTIDE SEQUENCE</scope>
    <source>
        <tissue evidence="1">Shoot tissue taken approximately 20 cm above the soil surface</tissue>
    </source>
</reference>
<protein>
    <submittedName>
        <fullName evidence="1">Uncharacterized protein</fullName>
    </submittedName>
</protein>
<reference evidence="1" key="1">
    <citation type="submission" date="2014-09" db="EMBL/GenBank/DDBJ databases">
        <authorList>
            <person name="Magalhaes I.L.F."/>
            <person name="Oliveira U."/>
            <person name="Santos F.R."/>
            <person name="Vidigal T.H.D.A."/>
            <person name="Brescovit A.D."/>
            <person name="Santos A.J."/>
        </authorList>
    </citation>
    <scope>NUCLEOTIDE SEQUENCE</scope>
    <source>
        <tissue evidence="1">Shoot tissue taken approximately 20 cm above the soil surface</tissue>
    </source>
</reference>
<accession>A0A0A8Y0X1</accession>